<protein>
    <submittedName>
        <fullName evidence="2">Uncharacterized protein LOC111088662</fullName>
    </submittedName>
</protein>
<dbReference type="GeneID" id="111088662"/>
<keyword evidence="1" id="KW-1185">Reference proteome</keyword>
<sequence>MAVLQHGDVNEASLAQLNVKELCSNLRTNMNCIFNYSKMCMEPSERHQLSDLIIQTRNIVHYICRGEDSDEYWTRGDCYGQRRIKKCSENFSKKVIDKNKNTETTCRHYWNFENCIRNIVINSCKPSAHVFLTSYLIDEAQKLSWTCSDYYNKARVLPKMERLADQGGREEGILSGAACILKLKGEFEKCKEGFSKKIKTDETYSSSAKIENCCAFINYEECVSSLARERCDKSGQKVTQGIIQHTKLLIGDTCGDLQEKQVCVALANINNSEKLIPSTVPVISSVTKKFRNSIKSTHRHSTEVGTPRTLSLKKRKSC</sequence>
<evidence type="ECO:0000313" key="1">
    <source>
        <dbReference type="Proteomes" id="UP000694941"/>
    </source>
</evidence>
<name>A0ABM1TGU6_LIMPO</name>
<dbReference type="Proteomes" id="UP000694941">
    <property type="component" value="Unplaced"/>
</dbReference>
<proteinExistence type="predicted"/>
<dbReference type="RefSeq" id="XP_022255102.1">
    <property type="nucleotide sequence ID" value="XM_022399394.1"/>
</dbReference>
<accession>A0ABM1TGU6</accession>
<dbReference type="PANTHER" id="PTHR33964">
    <property type="entry name" value="RE45066P-RELATED"/>
    <property type="match status" value="1"/>
</dbReference>
<organism evidence="1 2">
    <name type="scientific">Limulus polyphemus</name>
    <name type="common">Atlantic horseshoe crab</name>
    <dbReference type="NCBI Taxonomy" id="6850"/>
    <lineage>
        <taxon>Eukaryota</taxon>
        <taxon>Metazoa</taxon>
        <taxon>Ecdysozoa</taxon>
        <taxon>Arthropoda</taxon>
        <taxon>Chelicerata</taxon>
        <taxon>Merostomata</taxon>
        <taxon>Xiphosura</taxon>
        <taxon>Limulidae</taxon>
        <taxon>Limulus</taxon>
    </lineage>
</organism>
<reference evidence="2" key="1">
    <citation type="submission" date="2025-08" db="UniProtKB">
        <authorList>
            <consortium name="RefSeq"/>
        </authorList>
    </citation>
    <scope>IDENTIFICATION</scope>
    <source>
        <tissue evidence="2">Muscle</tissue>
    </source>
</reference>
<gene>
    <name evidence="2" type="primary">LOC111088662</name>
</gene>
<evidence type="ECO:0000313" key="2">
    <source>
        <dbReference type="RefSeq" id="XP_022255102.1"/>
    </source>
</evidence>
<dbReference type="PANTHER" id="PTHR33964:SF1">
    <property type="entry name" value="RE45066P"/>
    <property type="match status" value="1"/>
</dbReference>